<accession>A0A6V7R1G3</accession>
<dbReference type="AlphaFoldDB" id="A0A6V7R1G3"/>
<protein>
    <recommendedName>
        <fullName evidence="3">DNA-binding protein</fullName>
    </recommendedName>
</protein>
<comment type="caution">
    <text evidence="1">The sequence shown here is derived from an EMBL/GenBank/DDBJ whole genome shotgun (WGS) entry which is preliminary data.</text>
</comment>
<sequence>MTLPSIGKPATNALNQLGIFHLEQLAGLDEKNLSKIHGIGPKAVKILKEAMTEKALKFKDTEPLPFVPTFAVLGDLSCNNAPKREIIRDFVIALHIGHPKKVDAYITDDCELDGSITDKKISALNLLTIISHGKDGAAEGIIYLNSGQTIPFAYFFKFENHKKTALIKEVTRYLKN</sequence>
<dbReference type="EMBL" id="CAJEWD010000003">
    <property type="protein sequence ID" value="CAD2071176.1"/>
    <property type="molecule type" value="Genomic_DNA"/>
</dbReference>
<organism evidence="1 2">
    <name type="scientific">Jeotgalicoccus meleagridis</name>
    <dbReference type="NCBI Taxonomy" id="2759181"/>
    <lineage>
        <taxon>Bacteria</taxon>
        <taxon>Bacillati</taxon>
        <taxon>Bacillota</taxon>
        <taxon>Bacilli</taxon>
        <taxon>Bacillales</taxon>
        <taxon>Staphylococcaceae</taxon>
        <taxon>Jeotgalicoccus</taxon>
    </lineage>
</organism>
<dbReference type="Gene3D" id="1.10.150.20">
    <property type="entry name" value="5' to 3' exonuclease, C-terminal subdomain"/>
    <property type="match status" value="1"/>
</dbReference>
<evidence type="ECO:0000313" key="2">
    <source>
        <dbReference type="Proteomes" id="UP000589351"/>
    </source>
</evidence>
<evidence type="ECO:0008006" key="3">
    <source>
        <dbReference type="Google" id="ProtNLM"/>
    </source>
</evidence>
<name>A0A6V7R1G3_9STAP</name>
<reference evidence="1 2" key="1">
    <citation type="submission" date="2020-07" db="EMBL/GenBank/DDBJ databases">
        <authorList>
            <person name="Criscuolo A."/>
        </authorList>
    </citation>
    <scope>NUCLEOTIDE SEQUENCE [LARGE SCALE GENOMIC DNA]</scope>
    <source>
        <strain evidence="1">CIP111649</strain>
    </source>
</reference>
<dbReference type="Proteomes" id="UP000589351">
    <property type="component" value="Unassembled WGS sequence"/>
</dbReference>
<keyword evidence="2" id="KW-1185">Reference proteome</keyword>
<dbReference type="SUPFAM" id="SSF47789">
    <property type="entry name" value="C-terminal domain of RNA polymerase alpha subunit"/>
    <property type="match status" value="1"/>
</dbReference>
<dbReference type="RefSeq" id="WP_185124720.1">
    <property type="nucleotide sequence ID" value="NZ_CAJEWD010000003.1"/>
</dbReference>
<evidence type="ECO:0000313" key="1">
    <source>
        <dbReference type="EMBL" id="CAD2071176.1"/>
    </source>
</evidence>
<gene>
    <name evidence="1" type="ORF">JEODO184_00154</name>
</gene>
<proteinExistence type="predicted"/>